<dbReference type="EMBL" id="OW240915">
    <property type="protein sequence ID" value="CAH2284691.1"/>
    <property type="molecule type" value="Genomic_DNA"/>
</dbReference>
<reference evidence="1" key="1">
    <citation type="submission" date="2022-03" db="EMBL/GenBank/DDBJ databases">
        <authorList>
            <person name="Alioto T."/>
            <person name="Alioto T."/>
            <person name="Gomez Garrido J."/>
        </authorList>
    </citation>
    <scope>NUCLEOTIDE SEQUENCE</scope>
</reference>
<evidence type="ECO:0000313" key="1">
    <source>
        <dbReference type="EMBL" id="CAH2284691.1"/>
    </source>
</evidence>
<sequence>MKRTWRLNDTLLTEVSLRDQITQTLTNDFTENEMDDVSDMTVWEAHKSVIRGKLIQLASQRKKEAGRLMSELIDQINTPETQHKRSQVEDTYKELLEARRQLHTLLLQRHLRQLRRSKGFFYLHANKGGKLLAHMLKGQQQPAQVHKLKLQGVTTTQHLERIANEFLNYYSSLYDTHKQGDEHERTKRDRIEHFI</sequence>
<protein>
    <submittedName>
        <fullName evidence="1">UDP-Gal:beta c beta 1,4- galactosyltransferase, polypeptide 1, gene 1 isoform X1</fullName>
    </submittedName>
</protein>
<keyword evidence="1" id="KW-0808">Transferase</keyword>
<proteinExistence type="predicted"/>
<dbReference type="Proteomes" id="UP001295444">
    <property type="component" value="Chromosome 04"/>
</dbReference>
<evidence type="ECO:0000313" key="2">
    <source>
        <dbReference type="Proteomes" id="UP001295444"/>
    </source>
</evidence>
<gene>
    <name evidence="1" type="ORF">PECUL_23A049671</name>
</gene>
<keyword evidence="1" id="KW-0328">Glycosyltransferase</keyword>
<organism evidence="1 2">
    <name type="scientific">Pelobates cultripes</name>
    <name type="common">Western spadefoot toad</name>
    <dbReference type="NCBI Taxonomy" id="61616"/>
    <lineage>
        <taxon>Eukaryota</taxon>
        <taxon>Metazoa</taxon>
        <taxon>Chordata</taxon>
        <taxon>Craniata</taxon>
        <taxon>Vertebrata</taxon>
        <taxon>Euteleostomi</taxon>
        <taxon>Amphibia</taxon>
        <taxon>Batrachia</taxon>
        <taxon>Anura</taxon>
        <taxon>Pelobatoidea</taxon>
        <taxon>Pelobatidae</taxon>
        <taxon>Pelobates</taxon>
    </lineage>
</organism>
<accession>A0AAD1W303</accession>
<name>A0AAD1W303_PELCU</name>
<keyword evidence="2" id="KW-1185">Reference proteome</keyword>
<dbReference type="GO" id="GO:0016757">
    <property type="term" value="F:glycosyltransferase activity"/>
    <property type="evidence" value="ECO:0007669"/>
    <property type="project" value="UniProtKB-KW"/>
</dbReference>
<dbReference type="AlphaFoldDB" id="A0AAD1W303"/>